<feature type="chain" id="PRO_5047061762" description="Proteophosphoglycan ppg4" evidence="2">
    <location>
        <begin position="27"/>
        <end position="88"/>
    </location>
</feature>
<dbReference type="Proteomes" id="UP001236369">
    <property type="component" value="Unassembled WGS sequence"/>
</dbReference>
<evidence type="ECO:0000313" key="3">
    <source>
        <dbReference type="EMBL" id="MDQ0441118.1"/>
    </source>
</evidence>
<keyword evidence="4" id="KW-1185">Reference proteome</keyword>
<proteinExistence type="predicted"/>
<organism evidence="3 4">
    <name type="scientific">Methylobacterium persicinum</name>
    <dbReference type="NCBI Taxonomy" id="374426"/>
    <lineage>
        <taxon>Bacteria</taxon>
        <taxon>Pseudomonadati</taxon>
        <taxon>Pseudomonadota</taxon>
        <taxon>Alphaproteobacteria</taxon>
        <taxon>Hyphomicrobiales</taxon>
        <taxon>Methylobacteriaceae</taxon>
        <taxon>Methylobacterium</taxon>
    </lineage>
</organism>
<dbReference type="RefSeq" id="WP_238253132.1">
    <property type="nucleotide sequence ID" value="NZ_BPQX01000069.1"/>
</dbReference>
<reference evidence="3 4" key="1">
    <citation type="submission" date="2023-07" db="EMBL/GenBank/DDBJ databases">
        <title>Genomic Encyclopedia of Type Strains, Phase IV (KMG-IV): sequencing the most valuable type-strain genomes for metagenomic binning, comparative biology and taxonomic classification.</title>
        <authorList>
            <person name="Goeker M."/>
        </authorList>
    </citation>
    <scope>NUCLEOTIDE SEQUENCE [LARGE SCALE GENOMIC DNA]</scope>
    <source>
        <strain evidence="3 4">DSM 19562</strain>
    </source>
</reference>
<comment type="caution">
    <text evidence="3">The sequence shown here is derived from an EMBL/GenBank/DDBJ whole genome shotgun (WGS) entry which is preliminary data.</text>
</comment>
<feature type="compositionally biased region" description="Low complexity" evidence="1">
    <location>
        <begin position="50"/>
        <end position="63"/>
    </location>
</feature>
<feature type="signal peptide" evidence="2">
    <location>
        <begin position="1"/>
        <end position="26"/>
    </location>
</feature>
<feature type="region of interest" description="Disordered" evidence="1">
    <location>
        <begin position="30"/>
        <end position="88"/>
    </location>
</feature>
<sequence length="88" mass="8992">MPSRNTVATLVLTALPLALTAAPALAQVQQGNPNAANESMSTMSTNRSLQQGGTTQNNTTMMNLERSQNAPAAPTAPTPIPHAGAPGR</sequence>
<dbReference type="EMBL" id="JAUSVV010000001">
    <property type="protein sequence ID" value="MDQ0441118.1"/>
    <property type="molecule type" value="Genomic_DNA"/>
</dbReference>
<keyword evidence="2" id="KW-0732">Signal</keyword>
<evidence type="ECO:0000256" key="1">
    <source>
        <dbReference type="SAM" id="MobiDB-lite"/>
    </source>
</evidence>
<evidence type="ECO:0000256" key="2">
    <source>
        <dbReference type="SAM" id="SignalP"/>
    </source>
</evidence>
<name>A0ABU0HH25_9HYPH</name>
<evidence type="ECO:0008006" key="5">
    <source>
        <dbReference type="Google" id="ProtNLM"/>
    </source>
</evidence>
<protein>
    <recommendedName>
        <fullName evidence="5">Proteophosphoglycan ppg4</fullName>
    </recommendedName>
</protein>
<evidence type="ECO:0000313" key="4">
    <source>
        <dbReference type="Proteomes" id="UP001236369"/>
    </source>
</evidence>
<feature type="compositionally biased region" description="Polar residues" evidence="1">
    <location>
        <begin position="30"/>
        <end position="49"/>
    </location>
</feature>
<accession>A0ABU0HH25</accession>
<gene>
    <name evidence="3" type="ORF">QO016_000595</name>
</gene>